<dbReference type="EMBL" id="LR999456">
    <property type="protein sequence ID" value="CAE6127054.1"/>
    <property type="molecule type" value="Genomic_DNA"/>
</dbReference>
<accession>A0A8S2AQK0</accession>
<dbReference type="AlphaFoldDB" id="A0A8S2AQK0"/>
<dbReference type="InterPro" id="IPR001012">
    <property type="entry name" value="UBX_dom"/>
</dbReference>
<dbReference type="Gene3D" id="3.10.20.90">
    <property type="entry name" value="Phosphatidylinositol 3-kinase Catalytic Subunit, Chain A, domain 1"/>
    <property type="match status" value="1"/>
</dbReference>
<name>A0A8S2AQK0_ARAAE</name>
<organism evidence="3 4">
    <name type="scientific">Arabidopsis arenosa</name>
    <name type="common">Sand rock-cress</name>
    <name type="synonym">Cardaminopsis arenosa</name>
    <dbReference type="NCBI Taxonomy" id="38785"/>
    <lineage>
        <taxon>Eukaryota</taxon>
        <taxon>Viridiplantae</taxon>
        <taxon>Streptophyta</taxon>
        <taxon>Embryophyta</taxon>
        <taxon>Tracheophyta</taxon>
        <taxon>Spermatophyta</taxon>
        <taxon>Magnoliopsida</taxon>
        <taxon>eudicotyledons</taxon>
        <taxon>Gunneridae</taxon>
        <taxon>Pentapetalae</taxon>
        <taxon>rosids</taxon>
        <taxon>malvids</taxon>
        <taxon>Brassicales</taxon>
        <taxon>Brassicaceae</taxon>
        <taxon>Camelineae</taxon>
        <taxon>Arabidopsis</taxon>
    </lineage>
</organism>
<keyword evidence="4" id="KW-1185">Reference proteome</keyword>
<dbReference type="Pfam" id="PF13899">
    <property type="entry name" value="Thioredoxin_7"/>
    <property type="match status" value="1"/>
</dbReference>
<keyword evidence="1" id="KW-0833">Ubl conjugation pathway</keyword>
<dbReference type="InterPro" id="IPR029071">
    <property type="entry name" value="Ubiquitin-like_domsf"/>
</dbReference>
<dbReference type="InterPro" id="IPR006577">
    <property type="entry name" value="UAS"/>
</dbReference>
<proteinExistence type="predicted"/>
<dbReference type="SMART" id="SM00594">
    <property type="entry name" value="UAS"/>
    <property type="match status" value="1"/>
</dbReference>
<feature type="domain" description="UBX" evidence="2">
    <location>
        <begin position="329"/>
        <end position="407"/>
    </location>
</feature>
<dbReference type="GO" id="GO:0043161">
    <property type="term" value="P:proteasome-mediated ubiquitin-dependent protein catabolic process"/>
    <property type="evidence" value="ECO:0007669"/>
    <property type="project" value="TreeGrafter"/>
</dbReference>
<dbReference type="InterPro" id="IPR050730">
    <property type="entry name" value="UBX_domain-protein"/>
</dbReference>
<gene>
    <name evidence="3" type="ORF">AARE701A_LOCUS16425</name>
</gene>
<dbReference type="Gene3D" id="3.40.30.10">
    <property type="entry name" value="Glutaredoxin"/>
    <property type="match status" value="1"/>
</dbReference>
<evidence type="ECO:0000259" key="2">
    <source>
        <dbReference type="PROSITE" id="PS50033"/>
    </source>
</evidence>
<dbReference type="GO" id="GO:0043130">
    <property type="term" value="F:ubiquitin binding"/>
    <property type="evidence" value="ECO:0007669"/>
    <property type="project" value="TreeGrafter"/>
</dbReference>
<dbReference type="PROSITE" id="PS50033">
    <property type="entry name" value="UBX"/>
    <property type="match status" value="1"/>
</dbReference>
<dbReference type="SUPFAM" id="SSF54236">
    <property type="entry name" value="Ubiquitin-like"/>
    <property type="match status" value="1"/>
</dbReference>
<protein>
    <recommendedName>
        <fullName evidence="2">UBX domain-containing protein</fullName>
    </recommendedName>
</protein>
<evidence type="ECO:0000313" key="3">
    <source>
        <dbReference type="EMBL" id="CAE6127054.1"/>
    </source>
</evidence>
<dbReference type="CDD" id="cd02958">
    <property type="entry name" value="UAS"/>
    <property type="match status" value="1"/>
</dbReference>
<dbReference type="InterPro" id="IPR036249">
    <property type="entry name" value="Thioredoxin-like_sf"/>
</dbReference>
<evidence type="ECO:0000313" key="4">
    <source>
        <dbReference type="Proteomes" id="UP000682877"/>
    </source>
</evidence>
<reference evidence="3" key="1">
    <citation type="submission" date="2021-01" db="EMBL/GenBank/DDBJ databases">
        <authorList>
            <person name="Bezrukov I."/>
        </authorList>
    </citation>
    <scope>NUCLEOTIDE SEQUENCE</scope>
</reference>
<dbReference type="SUPFAM" id="SSF52833">
    <property type="entry name" value="Thioredoxin-like"/>
    <property type="match status" value="1"/>
</dbReference>
<sequence length="409" mass="46928">MERKLRSEDEKRFLDSFFETADGKTSETASQILKKSSFYYEERYWILEDAMQLCYPQIPEQTLKEDIQPMSSDDNAPAQSFGAMTVGISQHQPDCLIANRNFSEIWGPDMDAFSPSASASKRSLASLYRPPFHLMFHGSFEQAKATSSSQDKWLLVNLQYTREFTSHLLNRDTWANETVSQTIKTHFIFWQVDGDSAEGRKVCTYYKLESIPLVLVINPTTGQAMKKWFGMVPPEWFGKVPPEALLREALLPEALLVFLYPFMDSGPREHFTSLAKKQPRRSLAASFDDYNMEETSDDQSMISTEEVVLLPKFPPLPEEPERGNFSCNCGVGIDLPNGQRIMRYFLKTDTIQLLWSFCYSRLTKSERKKPFKLTRLIPGQSKTITLEYESNLTFEQSGVANSLVFATWE</sequence>
<dbReference type="PANTHER" id="PTHR23322:SF6">
    <property type="entry name" value="UBX DOMAIN-CONTAINING PROTEIN 7"/>
    <property type="match status" value="1"/>
</dbReference>
<dbReference type="GO" id="GO:0005634">
    <property type="term" value="C:nucleus"/>
    <property type="evidence" value="ECO:0007669"/>
    <property type="project" value="TreeGrafter"/>
</dbReference>
<dbReference type="Proteomes" id="UP000682877">
    <property type="component" value="Chromosome 6"/>
</dbReference>
<dbReference type="PANTHER" id="PTHR23322">
    <property type="entry name" value="FAS-ASSOCIATED PROTEIN"/>
    <property type="match status" value="1"/>
</dbReference>
<dbReference type="CDD" id="cd01767">
    <property type="entry name" value="UBX"/>
    <property type="match status" value="1"/>
</dbReference>
<evidence type="ECO:0000256" key="1">
    <source>
        <dbReference type="ARBA" id="ARBA00022786"/>
    </source>
</evidence>